<organism evidence="1 2">
    <name type="scientific">Rhodopirellula islandica</name>
    <dbReference type="NCBI Taxonomy" id="595434"/>
    <lineage>
        <taxon>Bacteria</taxon>
        <taxon>Pseudomonadati</taxon>
        <taxon>Planctomycetota</taxon>
        <taxon>Planctomycetia</taxon>
        <taxon>Pirellulales</taxon>
        <taxon>Pirellulaceae</taxon>
        <taxon>Rhodopirellula</taxon>
    </lineage>
</organism>
<evidence type="ECO:0000313" key="1">
    <source>
        <dbReference type="EMBL" id="KLU07612.1"/>
    </source>
</evidence>
<dbReference type="STRING" id="595434.RISK_000690"/>
<accession>A0A0J1BMA0</accession>
<comment type="caution">
    <text evidence="1">The sequence shown here is derived from an EMBL/GenBank/DDBJ whole genome shotgun (WGS) entry which is preliminary data.</text>
</comment>
<dbReference type="AlphaFoldDB" id="A0A0J1BMA0"/>
<gene>
    <name evidence="1" type="ORF">RISK_000690</name>
</gene>
<dbReference type="PATRIC" id="fig|595434.4.peg.667"/>
<name>A0A0J1BMA0_RHOIS</name>
<dbReference type="Proteomes" id="UP000036367">
    <property type="component" value="Unassembled WGS sequence"/>
</dbReference>
<keyword evidence="2" id="KW-1185">Reference proteome</keyword>
<evidence type="ECO:0000313" key="2">
    <source>
        <dbReference type="Proteomes" id="UP000036367"/>
    </source>
</evidence>
<sequence length="48" mass="5598">MHLRMAWFSLWCPGTLQGRPRGAKVDWQVLFDRDTSSDEIDGRLSQAY</sequence>
<dbReference type="EMBL" id="LECT01000006">
    <property type="protein sequence ID" value="KLU07612.1"/>
    <property type="molecule type" value="Genomic_DNA"/>
</dbReference>
<reference evidence="1" key="1">
    <citation type="submission" date="2015-05" db="EMBL/GenBank/DDBJ databases">
        <title>Permanent draft genome of Rhodopirellula islandicus K833.</title>
        <authorList>
            <person name="Kizina J."/>
            <person name="Richter M."/>
            <person name="Glockner F.O."/>
            <person name="Harder J."/>
        </authorList>
    </citation>
    <scope>NUCLEOTIDE SEQUENCE [LARGE SCALE GENOMIC DNA]</scope>
    <source>
        <strain evidence="1">K833</strain>
    </source>
</reference>
<protein>
    <submittedName>
        <fullName evidence="1">Uncharacterized protein</fullName>
    </submittedName>
</protein>
<proteinExistence type="predicted"/>